<name>A0A3S4UXW2_9ACTO</name>
<proteinExistence type="predicted"/>
<evidence type="ECO:0000313" key="3">
    <source>
        <dbReference type="Proteomes" id="UP000269542"/>
    </source>
</evidence>
<accession>A0A3S4UXW2</accession>
<dbReference type="PANTHER" id="PTHR42828:SF3">
    <property type="entry name" value="THREONYLCARBAMOYL-AMP SYNTHASE"/>
    <property type="match status" value="1"/>
</dbReference>
<dbReference type="AlphaFoldDB" id="A0A3S4UXW2"/>
<dbReference type="Gene3D" id="3.90.870.10">
    <property type="entry name" value="DHBP synthase"/>
    <property type="match status" value="1"/>
</dbReference>
<protein>
    <submittedName>
        <fullName evidence="2">Translation factor (SUA5)</fullName>
    </submittedName>
</protein>
<dbReference type="Pfam" id="PF01300">
    <property type="entry name" value="Sua5_yciO_yrdC"/>
    <property type="match status" value="1"/>
</dbReference>
<evidence type="ECO:0000313" key="2">
    <source>
        <dbReference type="EMBL" id="VEI12562.1"/>
    </source>
</evidence>
<keyword evidence="3" id="KW-1185">Reference proteome</keyword>
<evidence type="ECO:0000259" key="1">
    <source>
        <dbReference type="PROSITE" id="PS51163"/>
    </source>
</evidence>
<dbReference type="SUPFAM" id="SSF55821">
    <property type="entry name" value="YrdC/RibB"/>
    <property type="match status" value="1"/>
</dbReference>
<dbReference type="PROSITE" id="PS51163">
    <property type="entry name" value="YRDC"/>
    <property type="match status" value="1"/>
</dbReference>
<dbReference type="Proteomes" id="UP000269542">
    <property type="component" value="Chromosome"/>
</dbReference>
<dbReference type="OrthoDB" id="9781656at2"/>
<feature type="domain" description="YrdC-like" evidence="1">
    <location>
        <begin position="14"/>
        <end position="200"/>
    </location>
</feature>
<dbReference type="InterPro" id="IPR052532">
    <property type="entry name" value="SUA5_domain"/>
</dbReference>
<gene>
    <name evidence="2" type="primary">yciO</name>
    <name evidence="2" type="ORF">NCTC13354_00248</name>
</gene>
<dbReference type="PANTHER" id="PTHR42828">
    <property type="entry name" value="DHBP SYNTHASE RIBB-LIKE ALPHA/BETA DOMAIN-CONTAINING PROTEIN"/>
    <property type="match status" value="1"/>
</dbReference>
<dbReference type="InterPro" id="IPR017945">
    <property type="entry name" value="DHBP_synth_RibB-like_a/b_dom"/>
</dbReference>
<sequence>MAAFIEIHPEDPQPRLVSKVVDRLRDGDVVALPTDSGYAIACTLGNKDGLERIRTIRQVGAKHHFTLLCHDFAQFGSLVIVNNSFFRLIKSLTPGPYTFIMKGTKEVPRMTLNPKKNTVGARIPDHKITQAILAELGAPLLSSTLILPGEDEPMTEGWIVNDRLGNAIDVVVEGPVGEEGPTTVIDLSSGEAIIERVGAGDISMFDI</sequence>
<organism evidence="2 3">
    <name type="scientific">Trueperella bialowiezensis</name>
    <dbReference type="NCBI Taxonomy" id="312285"/>
    <lineage>
        <taxon>Bacteria</taxon>
        <taxon>Bacillati</taxon>
        <taxon>Actinomycetota</taxon>
        <taxon>Actinomycetes</taxon>
        <taxon>Actinomycetales</taxon>
        <taxon>Actinomycetaceae</taxon>
        <taxon>Trueperella</taxon>
    </lineage>
</organism>
<dbReference type="EMBL" id="LR134476">
    <property type="protein sequence ID" value="VEI12562.1"/>
    <property type="molecule type" value="Genomic_DNA"/>
</dbReference>
<dbReference type="GO" id="GO:0003725">
    <property type="term" value="F:double-stranded RNA binding"/>
    <property type="evidence" value="ECO:0007669"/>
    <property type="project" value="InterPro"/>
</dbReference>
<dbReference type="InterPro" id="IPR006070">
    <property type="entry name" value="Sua5-like_dom"/>
</dbReference>
<reference evidence="2 3" key="1">
    <citation type="submission" date="2018-12" db="EMBL/GenBank/DDBJ databases">
        <authorList>
            <consortium name="Pathogen Informatics"/>
        </authorList>
    </citation>
    <scope>NUCLEOTIDE SEQUENCE [LARGE SCALE GENOMIC DNA]</scope>
    <source>
        <strain evidence="2 3">NCTC13354</strain>
    </source>
</reference>
<dbReference type="RefSeq" id="WP_126415759.1">
    <property type="nucleotide sequence ID" value="NZ_LR134476.1"/>
</dbReference>
<dbReference type="NCBIfam" id="TIGR00057">
    <property type="entry name" value="L-threonylcarbamoyladenylate synthase"/>
    <property type="match status" value="1"/>
</dbReference>
<dbReference type="KEGG" id="tbw:NCTC13354_00248"/>